<reference evidence="1" key="1">
    <citation type="submission" date="2014-09" db="EMBL/GenBank/DDBJ databases">
        <authorList>
            <person name="Magalhaes I.L.F."/>
            <person name="Oliveira U."/>
            <person name="Santos F.R."/>
            <person name="Vidigal T.H.D.A."/>
            <person name="Brescovit A.D."/>
            <person name="Santos A.J."/>
        </authorList>
    </citation>
    <scope>NUCLEOTIDE SEQUENCE</scope>
    <source>
        <tissue evidence="1">Shoot tissue taken approximately 20 cm above the soil surface</tissue>
    </source>
</reference>
<name>A0A0A9EB72_ARUDO</name>
<dbReference type="EMBL" id="GBRH01204658">
    <property type="protein sequence ID" value="JAD93237.1"/>
    <property type="molecule type" value="Transcribed_RNA"/>
</dbReference>
<evidence type="ECO:0000313" key="1">
    <source>
        <dbReference type="EMBL" id="JAD93237.1"/>
    </source>
</evidence>
<organism evidence="1">
    <name type="scientific">Arundo donax</name>
    <name type="common">Giant reed</name>
    <name type="synonym">Donax arundinaceus</name>
    <dbReference type="NCBI Taxonomy" id="35708"/>
    <lineage>
        <taxon>Eukaryota</taxon>
        <taxon>Viridiplantae</taxon>
        <taxon>Streptophyta</taxon>
        <taxon>Embryophyta</taxon>
        <taxon>Tracheophyta</taxon>
        <taxon>Spermatophyta</taxon>
        <taxon>Magnoliopsida</taxon>
        <taxon>Liliopsida</taxon>
        <taxon>Poales</taxon>
        <taxon>Poaceae</taxon>
        <taxon>PACMAD clade</taxon>
        <taxon>Arundinoideae</taxon>
        <taxon>Arundineae</taxon>
        <taxon>Arundo</taxon>
    </lineage>
</organism>
<sequence length="40" mass="4874">MMEWRRRRRRRWLGVPGRRPSSTWSSSSGCRKRILTSINI</sequence>
<dbReference type="PROSITE" id="PS51257">
    <property type="entry name" value="PROKAR_LIPOPROTEIN"/>
    <property type="match status" value="1"/>
</dbReference>
<reference evidence="1" key="2">
    <citation type="journal article" date="2015" name="Data Brief">
        <title>Shoot transcriptome of the giant reed, Arundo donax.</title>
        <authorList>
            <person name="Barrero R.A."/>
            <person name="Guerrero F.D."/>
            <person name="Moolhuijzen P."/>
            <person name="Goolsby J.A."/>
            <person name="Tidwell J."/>
            <person name="Bellgard S.E."/>
            <person name="Bellgard M.I."/>
        </authorList>
    </citation>
    <scope>NUCLEOTIDE SEQUENCE</scope>
    <source>
        <tissue evidence="1">Shoot tissue taken approximately 20 cm above the soil surface</tissue>
    </source>
</reference>
<accession>A0A0A9EB72</accession>
<protein>
    <submittedName>
        <fullName evidence="1">Uncharacterized protein</fullName>
    </submittedName>
</protein>
<proteinExistence type="predicted"/>
<dbReference type="AlphaFoldDB" id="A0A0A9EB72"/>